<dbReference type="EMBL" id="CM051406">
    <property type="protein sequence ID" value="KAJ4703863.1"/>
    <property type="molecule type" value="Genomic_DNA"/>
</dbReference>
<organism evidence="1 2">
    <name type="scientific">Melia azedarach</name>
    <name type="common">Chinaberry tree</name>
    <dbReference type="NCBI Taxonomy" id="155640"/>
    <lineage>
        <taxon>Eukaryota</taxon>
        <taxon>Viridiplantae</taxon>
        <taxon>Streptophyta</taxon>
        <taxon>Embryophyta</taxon>
        <taxon>Tracheophyta</taxon>
        <taxon>Spermatophyta</taxon>
        <taxon>Magnoliopsida</taxon>
        <taxon>eudicotyledons</taxon>
        <taxon>Gunneridae</taxon>
        <taxon>Pentapetalae</taxon>
        <taxon>rosids</taxon>
        <taxon>malvids</taxon>
        <taxon>Sapindales</taxon>
        <taxon>Meliaceae</taxon>
        <taxon>Melia</taxon>
    </lineage>
</organism>
<name>A0ACC1WXQ0_MELAZ</name>
<protein>
    <submittedName>
        <fullName evidence="1">Gibberellin 2-beta-dioxygenase-like</fullName>
    </submittedName>
</protein>
<evidence type="ECO:0000313" key="1">
    <source>
        <dbReference type="EMBL" id="KAJ4703863.1"/>
    </source>
</evidence>
<proteinExistence type="predicted"/>
<keyword evidence="2" id="KW-1185">Reference proteome</keyword>
<sequence>MVVLSQPAALDHCSPIKSCKASGFFDGIPEVDFTDPQAKTRIVKACEEYGFFKLVNHGIPFQLMAKLQAQTVKFFKKSQYVKDRAGPPDPFGYGCKKIGPNGDVGWIEYLLLNSNPQVTSSKTRAIFQETEEDFRFAVEEYIFAVKKMAYEVLELMAEGLNIQPRNVLSKLLKDEKSDSCFRLNHYPPSPQLQALSGRNLIGFGEHTDPQIISVLRSNNTSGLQIQLKDGSWVSVPPDETSFFLNVGDALQVMTNGRFRSVKHRVLAAEKSRISMIYFGGPPLCEKIAPLPNLLAKGEESLYKEFTWCEYKKSAYKSRLADYRLGLFEKTAPY</sequence>
<gene>
    <name evidence="1" type="ORF">OWV82_023701</name>
</gene>
<evidence type="ECO:0000313" key="2">
    <source>
        <dbReference type="Proteomes" id="UP001164539"/>
    </source>
</evidence>
<reference evidence="1 2" key="1">
    <citation type="journal article" date="2023" name="Science">
        <title>Complex scaffold remodeling in plant triterpene biosynthesis.</title>
        <authorList>
            <person name="De La Pena R."/>
            <person name="Hodgson H."/>
            <person name="Liu J.C."/>
            <person name="Stephenson M.J."/>
            <person name="Martin A.C."/>
            <person name="Owen C."/>
            <person name="Harkess A."/>
            <person name="Leebens-Mack J."/>
            <person name="Jimenez L.E."/>
            <person name="Osbourn A."/>
            <person name="Sattely E.S."/>
        </authorList>
    </citation>
    <scope>NUCLEOTIDE SEQUENCE [LARGE SCALE GENOMIC DNA]</scope>
    <source>
        <strain evidence="2">cv. JPN11</strain>
        <tissue evidence="1">Leaf</tissue>
    </source>
</reference>
<comment type="caution">
    <text evidence="1">The sequence shown here is derived from an EMBL/GenBank/DDBJ whole genome shotgun (WGS) entry which is preliminary data.</text>
</comment>
<accession>A0ACC1WXQ0</accession>
<dbReference type="Proteomes" id="UP001164539">
    <property type="component" value="Chromosome 13"/>
</dbReference>